<evidence type="ECO:0000256" key="6">
    <source>
        <dbReference type="ARBA" id="ARBA00022884"/>
    </source>
</evidence>
<feature type="binding site" evidence="7 8">
    <location>
        <position position="54"/>
    </location>
    <ligand>
        <name>S-adenosyl-L-methionine</name>
        <dbReference type="ChEBI" id="CHEBI:59789"/>
    </ligand>
</feature>
<dbReference type="Gene3D" id="1.10.8.100">
    <property type="entry name" value="Ribosomal RNA adenine dimethylase-like, domain 2"/>
    <property type="match status" value="1"/>
</dbReference>
<dbReference type="KEGG" id="caul:KCG34_03680"/>
<comment type="similarity">
    <text evidence="7">Belongs to the class I-like SAM-binding methyltransferase superfamily. rRNA adenine N(6)-methyltransferase family. RsmA subfamily.</text>
</comment>
<feature type="domain" description="Ribosomal RNA adenine methylase transferase N-terminal" evidence="9">
    <location>
        <begin position="34"/>
        <end position="206"/>
    </location>
</feature>
<dbReference type="InterPro" id="IPR023165">
    <property type="entry name" value="rRNA_Ade_diMease-like_C"/>
</dbReference>
<organism evidence="10 11">
    <name type="scientific">Phenylobacterium montanum</name>
    <dbReference type="NCBI Taxonomy" id="2823693"/>
    <lineage>
        <taxon>Bacteria</taxon>
        <taxon>Pseudomonadati</taxon>
        <taxon>Pseudomonadota</taxon>
        <taxon>Alphaproteobacteria</taxon>
        <taxon>Caulobacterales</taxon>
        <taxon>Caulobacteraceae</taxon>
        <taxon>Phenylobacterium</taxon>
    </lineage>
</organism>
<comment type="function">
    <text evidence="7">Specifically dimethylates two adjacent adenosines (A1518 and A1519) in the loop of a conserved hairpin near the 3'-end of 16S rRNA in the 30S particle. May play a critical role in biogenesis of 30S subunits.</text>
</comment>
<dbReference type="EMBL" id="CP073078">
    <property type="protein sequence ID" value="QUD88998.1"/>
    <property type="molecule type" value="Genomic_DNA"/>
</dbReference>
<protein>
    <recommendedName>
        <fullName evidence="7">Ribosomal RNA small subunit methyltransferase A</fullName>
        <ecNumber evidence="7">2.1.1.182</ecNumber>
    </recommendedName>
    <alternativeName>
        <fullName evidence="7">16S rRNA (adenine(1518)-N(6)/adenine(1519)-N(6))-dimethyltransferase</fullName>
    </alternativeName>
    <alternativeName>
        <fullName evidence="7">16S rRNA dimethyladenosine transferase</fullName>
    </alternativeName>
    <alternativeName>
        <fullName evidence="7">16S rRNA dimethylase</fullName>
    </alternativeName>
    <alternativeName>
        <fullName evidence="7">S-adenosylmethionine-6-N', N'-adenosyl(rRNA) dimethyltransferase</fullName>
    </alternativeName>
</protein>
<dbReference type="Pfam" id="PF00398">
    <property type="entry name" value="RrnaAD"/>
    <property type="match status" value="1"/>
</dbReference>
<feature type="binding site" evidence="7 8">
    <location>
        <position position="27"/>
    </location>
    <ligand>
        <name>S-adenosyl-L-methionine</name>
        <dbReference type="ChEBI" id="CHEBI:59789"/>
    </ligand>
</feature>
<dbReference type="PROSITE" id="PS01131">
    <property type="entry name" value="RRNA_A_DIMETH"/>
    <property type="match status" value="1"/>
</dbReference>
<evidence type="ECO:0000256" key="8">
    <source>
        <dbReference type="PROSITE-ProRule" id="PRU01026"/>
    </source>
</evidence>
<keyword evidence="5 7" id="KW-0949">S-adenosyl-L-methionine</keyword>
<dbReference type="PROSITE" id="PS51689">
    <property type="entry name" value="SAM_RNA_A_N6_MT"/>
    <property type="match status" value="1"/>
</dbReference>
<feature type="binding site" evidence="7 8">
    <location>
        <position position="75"/>
    </location>
    <ligand>
        <name>S-adenosyl-L-methionine</name>
        <dbReference type="ChEBI" id="CHEBI:59789"/>
    </ligand>
</feature>
<dbReference type="EC" id="2.1.1.182" evidence="7"/>
<evidence type="ECO:0000256" key="1">
    <source>
        <dbReference type="ARBA" id="ARBA00022490"/>
    </source>
</evidence>
<keyword evidence="3 7" id="KW-0489">Methyltransferase</keyword>
<dbReference type="InterPro" id="IPR029063">
    <property type="entry name" value="SAM-dependent_MTases_sf"/>
</dbReference>
<dbReference type="InterPro" id="IPR020596">
    <property type="entry name" value="rRNA_Ade_Mease_Trfase_CS"/>
</dbReference>
<evidence type="ECO:0000313" key="10">
    <source>
        <dbReference type="EMBL" id="QUD88998.1"/>
    </source>
</evidence>
<keyword evidence="2 7" id="KW-0698">rRNA processing</keyword>
<dbReference type="PANTHER" id="PTHR11727">
    <property type="entry name" value="DIMETHYLADENOSINE TRANSFERASE"/>
    <property type="match status" value="1"/>
</dbReference>
<keyword evidence="11" id="KW-1185">Reference proteome</keyword>
<accession>A0A975IVM3</accession>
<dbReference type="GO" id="GO:0005829">
    <property type="term" value="C:cytosol"/>
    <property type="evidence" value="ECO:0007669"/>
    <property type="project" value="TreeGrafter"/>
</dbReference>
<keyword evidence="6 7" id="KW-0694">RNA-binding</keyword>
<dbReference type="InterPro" id="IPR020598">
    <property type="entry name" value="rRNA_Ade_methylase_Trfase_N"/>
</dbReference>
<proteinExistence type="inferred from homology"/>
<evidence type="ECO:0000313" key="11">
    <source>
        <dbReference type="Proteomes" id="UP000676409"/>
    </source>
</evidence>
<evidence type="ECO:0000256" key="4">
    <source>
        <dbReference type="ARBA" id="ARBA00022679"/>
    </source>
</evidence>
<comment type="catalytic activity">
    <reaction evidence="7">
        <text>adenosine(1518)/adenosine(1519) in 16S rRNA + 4 S-adenosyl-L-methionine = N(6)-dimethyladenosine(1518)/N(6)-dimethyladenosine(1519) in 16S rRNA + 4 S-adenosyl-L-homocysteine + 4 H(+)</text>
        <dbReference type="Rhea" id="RHEA:19609"/>
        <dbReference type="Rhea" id="RHEA-COMP:10232"/>
        <dbReference type="Rhea" id="RHEA-COMP:10233"/>
        <dbReference type="ChEBI" id="CHEBI:15378"/>
        <dbReference type="ChEBI" id="CHEBI:57856"/>
        <dbReference type="ChEBI" id="CHEBI:59789"/>
        <dbReference type="ChEBI" id="CHEBI:74411"/>
        <dbReference type="ChEBI" id="CHEBI:74493"/>
        <dbReference type="EC" id="2.1.1.182"/>
    </reaction>
</comment>
<comment type="subcellular location">
    <subcellularLocation>
        <location evidence="7">Cytoplasm</location>
    </subcellularLocation>
</comment>
<dbReference type="RefSeq" id="WP_211939048.1">
    <property type="nucleotide sequence ID" value="NZ_CP073078.1"/>
</dbReference>
<evidence type="ECO:0000256" key="7">
    <source>
        <dbReference type="HAMAP-Rule" id="MF_00607"/>
    </source>
</evidence>
<feature type="binding site" evidence="7 8">
    <location>
        <position position="121"/>
    </location>
    <ligand>
        <name>S-adenosyl-L-methionine</name>
        <dbReference type="ChEBI" id="CHEBI:59789"/>
    </ligand>
</feature>
<evidence type="ECO:0000256" key="2">
    <source>
        <dbReference type="ARBA" id="ARBA00022552"/>
    </source>
</evidence>
<reference evidence="10" key="1">
    <citation type="submission" date="2021-04" db="EMBL/GenBank/DDBJ databases">
        <title>The complete genome sequence of Caulobacter sp. S6.</title>
        <authorList>
            <person name="Tang Y."/>
            <person name="Ouyang W."/>
            <person name="Liu Q."/>
            <person name="Huang B."/>
            <person name="Guo Z."/>
            <person name="Lei P."/>
        </authorList>
    </citation>
    <scope>NUCLEOTIDE SEQUENCE</scope>
    <source>
        <strain evidence="10">S6</strain>
    </source>
</reference>
<dbReference type="NCBIfam" id="TIGR00755">
    <property type="entry name" value="ksgA"/>
    <property type="match status" value="1"/>
</dbReference>
<gene>
    <name evidence="7 10" type="primary">rsmA</name>
    <name evidence="7" type="synonym">ksgA</name>
    <name evidence="10" type="ORF">KCG34_03680</name>
</gene>
<dbReference type="HAMAP" id="MF_00607">
    <property type="entry name" value="16SrRNA_methyltr_A"/>
    <property type="match status" value="1"/>
</dbReference>
<dbReference type="Gene3D" id="3.40.50.150">
    <property type="entry name" value="Vaccinia Virus protein VP39"/>
    <property type="match status" value="1"/>
</dbReference>
<evidence type="ECO:0000259" key="9">
    <source>
        <dbReference type="SMART" id="SM00650"/>
    </source>
</evidence>
<keyword evidence="4 7" id="KW-0808">Transferase</keyword>
<feature type="binding site" evidence="7 8">
    <location>
        <position position="29"/>
    </location>
    <ligand>
        <name>S-adenosyl-L-methionine</name>
        <dbReference type="ChEBI" id="CHEBI:59789"/>
    </ligand>
</feature>
<evidence type="ECO:0000256" key="3">
    <source>
        <dbReference type="ARBA" id="ARBA00022603"/>
    </source>
</evidence>
<dbReference type="Proteomes" id="UP000676409">
    <property type="component" value="Chromosome"/>
</dbReference>
<name>A0A975IVM3_9CAUL</name>
<feature type="binding site" evidence="7 8">
    <location>
        <position position="101"/>
    </location>
    <ligand>
        <name>S-adenosyl-L-methionine</name>
        <dbReference type="ChEBI" id="CHEBI:59789"/>
    </ligand>
</feature>
<dbReference type="SUPFAM" id="SSF53335">
    <property type="entry name" value="S-adenosyl-L-methionine-dependent methyltransferases"/>
    <property type="match status" value="1"/>
</dbReference>
<dbReference type="InterPro" id="IPR001737">
    <property type="entry name" value="KsgA/Erm"/>
</dbReference>
<dbReference type="CDD" id="cd02440">
    <property type="entry name" value="AdoMet_MTases"/>
    <property type="match status" value="1"/>
</dbReference>
<dbReference type="SMART" id="SM00650">
    <property type="entry name" value="rADc"/>
    <property type="match status" value="1"/>
</dbReference>
<keyword evidence="1 7" id="KW-0963">Cytoplasm</keyword>
<sequence length="275" mass="29371">MSLADLPPLRESLEAHGLFAKKAFGQHFLLDLNITRKIARLAAPLEDVQVIEVGPGPGGLTRALLEAGARVTAVEKDARFLPLLQELAEAADGRLTLIEADALTVDEDALAGGGPFKVISNLPYNVGTPLLIKWLSRPEPPAQMALMFQREVAQRIVARVGEEAYGRLAVISQAVCEAALVMDLPARAFTPPPKVASAVVRLEPRAERPAPALLASLERITAAAFGQRRKMLRSSLKALGGETLCEAAGIAADRRAETIPVSGFLDLAQALLQRD</sequence>
<dbReference type="GO" id="GO:0003723">
    <property type="term" value="F:RNA binding"/>
    <property type="evidence" value="ECO:0007669"/>
    <property type="project" value="UniProtKB-UniRule"/>
</dbReference>
<evidence type="ECO:0000256" key="5">
    <source>
        <dbReference type="ARBA" id="ARBA00022691"/>
    </source>
</evidence>
<dbReference type="AlphaFoldDB" id="A0A975IVM3"/>
<dbReference type="InterPro" id="IPR011530">
    <property type="entry name" value="rRNA_adenine_dimethylase"/>
</dbReference>
<dbReference type="GO" id="GO:0052908">
    <property type="term" value="F:16S rRNA (adenine(1518)-N(6)/adenine(1519)-N(6))-dimethyltransferase activity"/>
    <property type="evidence" value="ECO:0007669"/>
    <property type="project" value="UniProtKB-EC"/>
</dbReference>
<dbReference type="PANTHER" id="PTHR11727:SF7">
    <property type="entry name" value="DIMETHYLADENOSINE TRANSFERASE-RELATED"/>
    <property type="match status" value="1"/>
</dbReference>